<name>A0A844GYM8_9CHRO</name>
<keyword evidence="12" id="KW-0963">Cytoplasm</keyword>
<evidence type="ECO:0000256" key="12">
    <source>
        <dbReference type="PIRNR" id="PIRNR037839"/>
    </source>
</evidence>
<dbReference type="AlphaFoldDB" id="A0A844GYM8"/>
<sequence length="214" mass="24460">MSKNNKKYYVVWQGRKTGIFNTWKECEQQVINFSGARYKSYKTLLEAESAFNSQGNTTVKSLQNSRNLNKLSQEKLTPSSIIIDSICVDASCLGNPGIVEYRGVDTKTHEEIFHKSPMNNGTNNLGEFLAIVHGLAYLKKQNKNIPIYSDSRTAISWVKNKKIKTTLIRNSSNEEIFNLVDRALEWLSNNSYPNKILKWNSKEWGEIPADFGRK</sequence>
<evidence type="ECO:0000256" key="8">
    <source>
        <dbReference type="ARBA" id="ARBA00022723"/>
    </source>
</evidence>
<evidence type="ECO:0000256" key="5">
    <source>
        <dbReference type="ARBA" id="ARBA00012180"/>
    </source>
</evidence>
<dbReference type="PROSITE" id="PS50879">
    <property type="entry name" value="RNASE_H_1"/>
    <property type="match status" value="1"/>
</dbReference>
<evidence type="ECO:0000313" key="16">
    <source>
        <dbReference type="Proteomes" id="UP000437131"/>
    </source>
</evidence>
<dbReference type="FunFam" id="3.40.970.10:FF:000002">
    <property type="entry name" value="Ribonuclease H"/>
    <property type="match status" value="1"/>
</dbReference>
<evidence type="ECO:0000256" key="2">
    <source>
        <dbReference type="ARBA" id="ARBA00001946"/>
    </source>
</evidence>
<keyword evidence="10 12" id="KW-0378">Hydrolase</keyword>
<keyword evidence="7 12" id="KW-0540">Nuclease</keyword>
<evidence type="ECO:0000256" key="9">
    <source>
        <dbReference type="ARBA" id="ARBA00022759"/>
    </source>
</evidence>
<feature type="binding site" evidence="13">
    <location>
        <position position="210"/>
    </location>
    <ligand>
        <name>Mg(2+)</name>
        <dbReference type="ChEBI" id="CHEBI:18420"/>
        <label>1</label>
    </ligand>
</feature>
<dbReference type="InterPro" id="IPR017290">
    <property type="entry name" value="RNase_H_bac"/>
</dbReference>
<keyword evidence="8 12" id="KW-0479">Metal-binding</keyword>
<dbReference type="Gene3D" id="3.40.970.10">
    <property type="entry name" value="Ribonuclease H1, N-terminal domain"/>
    <property type="match status" value="1"/>
</dbReference>
<comment type="cofactor">
    <cofactor evidence="2">
        <name>Mg(2+)</name>
        <dbReference type="ChEBI" id="CHEBI:18420"/>
    </cofactor>
</comment>
<dbReference type="GO" id="GO:0003676">
    <property type="term" value="F:nucleic acid binding"/>
    <property type="evidence" value="ECO:0007669"/>
    <property type="project" value="UniProtKB-UniRule"/>
</dbReference>
<protein>
    <recommendedName>
        <fullName evidence="6 12">Ribonuclease H</fullName>
        <ecNumber evidence="5 12">3.1.26.4</ecNumber>
    </recommendedName>
</protein>
<dbReference type="InterPro" id="IPR011320">
    <property type="entry name" value="RNase_H1_N"/>
</dbReference>
<proteinExistence type="inferred from homology"/>
<feature type="binding site" evidence="13">
    <location>
        <position position="89"/>
    </location>
    <ligand>
        <name>Mg(2+)</name>
        <dbReference type="ChEBI" id="CHEBI:18420"/>
        <label>1</label>
    </ligand>
</feature>
<dbReference type="InterPro" id="IPR036397">
    <property type="entry name" value="RNaseH_sf"/>
</dbReference>
<dbReference type="Pfam" id="PF01693">
    <property type="entry name" value="Cauli_VI"/>
    <property type="match status" value="1"/>
</dbReference>
<dbReference type="GO" id="GO:0004523">
    <property type="term" value="F:RNA-DNA hybrid ribonuclease activity"/>
    <property type="evidence" value="ECO:0007669"/>
    <property type="project" value="UniProtKB-UniRule"/>
</dbReference>
<feature type="binding site" evidence="13">
    <location>
        <position position="150"/>
    </location>
    <ligand>
        <name>Mg(2+)</name>
        <dbReference type="ChEBI" id="CHEBI:18420"/>
        <label>2</label>
    </ligand>
</feature>
<evidence type="ECO:0000256" key="10">
    <source>
        <dbReference type="ARBA" id="ARBA00022801"/>
    </source>
</evidence>
<reference evidence="15 16" key="1">
    <citation type="submission" date="2019-11" db="EMBL/GenBank/DDBJ databases">
        <title>Isolation of a new High Light Tolerant Cyanobacteria.</title>
        <authorList>
            <person name="Dobson Z."/>
            <person name="Vaughn N."/>
            <person name="Vaughn M."/>
            <person name="Fromme P."/>
            <person name="Mazor Y."/>
        </authorList>
    </citation>
    <scope>NUCLEOTIDE SEQUENCE [LARGE SCALE GENOMIC DNA]</scope>
    <source>
        <strain evidence="15 16">0216</strain>
    </source>
</reference>
<dbReference type="InterPro" id="IPR050092">
    <property type="entry name" value="RNase_H"/>
</dbReference>
<comment type="subcellular location">
    <subcellularLocation>
        <location evidence="12">Cytoplasm</location>
    </subcellularLocation>
</comment>
<dbReference type="InterPro" id="IPR002156">
    <property type="entry name" value="RNaseH_domain"/>
</dbReference>
<evidence type="ECO:0000259" key="14">
    <source>
        <dbReference type="PROSITE" id="PS50879"/>
    </source>
</evidence>
<evidence type="ECO:0000256" key="3">
    <source>
        <dbReference type="ARBA" id="ARBA00004065"/>
    </source>
</evidence>
<dbReference type="CDD" id="cd13935">
    <property type="entry name" value="RNase_H_bacteria_like"/>
    <property type="match status" value="1"/>
</dbReference>
<dbReference type="GO" id="GO:0046872">
    <property type="term" value="F:metal ion binding"/>
    <property type="evidence" value="ECO:0007669"/>
    <property type="project" value="UniProtKB-KW"/>
</dbReference>
<keyword evidence="11 12" id="KW-0460">Magnesium</keyword>
<dbReference type="InterPro" id="IPR009027">
    <property type="entry name" value="Ribosomal_bL9/RNase_H1_N"/>
</dbReference>
<dbReference type="PIRSF" id="PIRSF037839">
    <property type="entry name" value="Ribonuclease_H"/>
    <property type="match status" value="1"/>
</dbReference>
<comment type="similarity">
    <text evidence="4 12">Belongs to the RNase H family.</text>
</comment>
<dbReference type="EC" id="3.1.26.4" evidence="5 12"/>
<dbReference type="RefSeq" id="WP_015220827.1">
    <property type="nucleotide sequence ID" value="NZ_WMIA01000011.1"/>
</dbReference>
<evidence type="ECO:0000256" key="4">
    <source>
        <dbReference type="ARBA" id="ARBA00005300"/>
    </source>
</evidence>
<dbReference type="PANTHER" id="PTHR10642">
    <property type="entry name" value="RIBONUCLEASE H1"/>
    <property type="match status" value="1"/>
</dbReference>
<evidence type="ECO:0000256" key="13">
    <source>
        <dbReference type="PIRSR" id="PIRSR037839-1"/>
    </source>
</evidence>
<gene>
    <name evidence="15" type="ORF">GGC33_09970</name>
</gene>
<keyword evidence="13" id="KW-0464">Manganese</keyword>
<accession>A0A844GYM8</accession>
<dbReference type="GO" id="GO:0005737">
    <property type="term" value="C:cytoplasm"/>
    <property type="evidence" value="ECO:0007669"/>
    <property type="project" value="UniProtKB-SubCell"/>
</dbReference>
<dbReference type="PANTHER" id="PTHR10642:SF26">
    <property type="entry name" value="RIBONUCLEASE H1"/>
    <property type="match status" value="1"/>
</dbReference>
<evidence type="ECO:0000313" key="15">
    <source>
        <dbReference type="EMBL" id="MTF39255.1"/>
    </source>
</evidence>
<dbReference type="EMBL" id="WMIA01000011">
    <property type="protein sequence ID" value="MTF39255.1"/>
    <property type="molecule type" value="Genomic_DNA"/>
</dbReference>
<dbReference type="SUPFAM" id="SSF55658">
    <property type="entry name" value="L9 N-domain-like"/>
    <property type="match status" value="1"/>
</dbReference>
<dbReference type="Pfam" id="PF00075">
    <property type="entry name" value="RNase_H"/>
    <property type="match status" value="1"/>
</dbReference>
<evidence type="ECO:0000256" key="6">
    <source>
        <dbReference type="ARBA" id="ARBA00017721"/>
    </source>
</evidence>
<dbReference type="GO" id="GO:0043137">
    <property type="term" value="P:DNA replication, removal of RNA primer"/>
    <property type="evidence" value="ECO:0007669"/>
    <property type="project" value="TreeGrafter"/>
</dbReference>
<evidence type="ECO:0000256" key="1">
    <source>
        <dbReference type="ARBA" id="ARBA00000077"/>
    </source>
</evidence>
<feature type="binding site" evidence="13">
    <location>
        <position position="127"/>
    </location>
    <ligand>
        <name>Mg(2+)</name>
        <dbReference type="ChEBI" id="CHEBI:18420"/>
        <label>2</label>
    </ligand>
</feature>
<comment type="caution">
    <text evidence="15">The sequence shown here is derived from an EMBL/GenBank/DDBJ whole genome shotgun (WGS) entry which is preliminary data.</text>
</comment>
<comment type="cofactor">
    <cofactor evidence="13">
        <name>Mn(2+)</name>
        <dbReference type="ChEBI" id="CHEBI:29035"/>
    </cofactor>
    <cofactor evidence="13">
        <name>Mg(2+)</name>
        <dbReference type="ChEBI" id="CHEBI:18420"/>
    </cofactor>
    <text evidence="13">Binds 2 metal ions per subunit. Manganese or magnesium.</text>
</comment>
<dbReference type="SUPFAM" id="SSF53098">
    <property type="entry name" value="Ribonuclease H-like"/>
    <property type="match status" value="1"/>
</dbReference>
<comment type="function">
    <text evidence="3 12">Endonuclease that specifically degrades the RNA of RNA-DNA hybrids.</text>
</comment>
<organism evidence="15 16">
    <name type="scientific">Cyanobacterium aponinum 0216</name>
    <dbReference type="NCBI Taxonomy" id="2676140"/>
    <lineage>
        <taxon>Bacteria</taxon>
        <taxon>Bacillati</taxon>
        <taxon>Cyanobacteriota</taxon>
        <taxon>Cyanophyceae</taxon>
        <taxon>Oscillatoriophycideae</taxon>
        <taxon>Chroococcales</taxon>
        <taxon>Geminocystaceae</taxon>
        <taxon>Cyanobacterium</taxon>
    </lineage>
</organism>
<evidence type="ECO:0000256" key="7">
    <source>
        <dbReference type="ARBA" id="ARBA00022722"/>
    </source>
</evidence>
<dbReference type="InterPro" id="IPR037056">
    <property type="entry name" value="RNase_H1_N_sf"/>
</dbReference>
<evidence type="ECO:0000256" key="11">
    <source>
        <dbReference type="ARBA" id="ARBA00022842"/>
    </source>
</evidence>
<dbReference type="Gene3D" id="3.30.420.10">
    <property type="entry name" value="Ribonuclease H-like superfamily/Ribonuclease H"/>
    <property type="match status" value="1"/>
</dbReference>
<feature type="domain" description="RNase H type-1" evidence="14">
    <location>
        <begin position="80"/>
        <end position="214"/>
    </location>
</feature>
<dbReference type="InterPro" id="IPR012337">
    <property type="entry name" value="RNaseH-like_sf"/>
</dbReference>
<comment type="catalytic activity">
    <reaction evidence="1 12">
        <text>Endonucleolytic cleavage to 5'-phosphomonoester.</text>
        <dbReference type="EC" id="3.1.26.4"/>
    </reaction>
</comment>
<dbReference type="Proteomes" id="UP000437131">
    <property type="component" value="Unassembled WGS sequence"/>
</dbReference>
<keyword evidence="9 12" id="KW-0255">Endonuclease</keyword>